<comment type="caution">
    <text evidence="2">The sequence shown here is derived from an EMBL/GenBank/DDBJ whole genome shotgun (WGS) entry which is preliminary data.</text>
</comment>
<dbReference type="EMBL" id="PZKL01000045">
    <property type="protein sequence ID" value="PTH78934.1"/>
    <property type="molecule type" value="Genomic_DNA"/>
</dbReference>
<evidence type="ECO:0000313" key="2">
    <source>
        <dbReference type="EMBL" id="PTH78934.1"/>
    </source>
</evidence>
<proteinExistence type="predicted"/>
<dbReference type="Gene3D" id="1.10.10.60">
    <property type="entry name" value="Homeodomain-like"/>
    <property type="match status" value="1"/>
</dbReference>
<name>A0A2T4MWJ6_AERVE</name>
<reference evidence="2 3" key="1">
    <citation type="submission" date="2018-03" db="EMBL/GenBank/DDBJ databases">
        <title>Aeromonas veronii whole genome sequencing and analysis.</title>
        <authorList>
            <person name="Xie H."/>
            <person name="Liu T."/>
            <person name="Wang K."/>
        </authorList>
    </citation>
    <scope>NUCLEOTIDE SEQUENCE [LARGE SCALE GENOMIC DNA]</scope>
    <source>
        <strain evidence="2 3">XH.VA.1</strain>
    </source>
</reference>
<dbReference type="Proteomes" id="UP000241986">
    <property type="component" value="Unassembled WGS sequence"/>
</dbReference>
<organism evidence="2 3">
    <name type="scientific">Aeromonas veronii</name>
    <dbReference type="NCBI Taxonomy" id="654"/>
    <lineage>
        <taxon>Bacteria</taxon>
        <taxon>Pseudomonadati</taxon>
        <taxon>Pseudomonadota</taxon>
        <taxon>Gammaproteobacteria</taxon>
        <taxon>Aeromonadales</taxon>
        <taxon>Aeromonadaceae</taxon>
        <taxon>Aeromonas</taxon>
    </lineage>
</organism>
<dbReference type="InterPro" id="IPR001005">
    <property type="entry name" value="SANT/Myb"/>
</dbReference>
<dbReference type="AlphaFoldDB" id="A0A2T4MWJ6"/>
<evidence type="ECO:0000259" key="1">
    <source>
        <dbReference type="Pfam" id="PF00249"/>
    </source>
</evidence>
<protein>
    <recommendedName>
        <fullName evidence="1">Myb-like domain-containing protein</fullName>
    </recommendedName>
</protein>
<evidence type="ECO:0000313" key="3">
    <source>
        <dbReference type="Proteomes" id="UP000241986"/>
    </source>
</evidence>
<dbReference type="CDD" id="cd00167">
    <property type="entry name" value="SANT"/>
    <property type="match status" value="1"/>
</dbReference>
<feature type="domain" description="Myb-like" evidence="1">
    <location>
        <begin position="9"/>
        <end position="50"/>
    </location>
</feature>
<dbReference type="RefSeq" id="WP_107684559.1">
    <property type="nucleotide sequence ID" value="NZ_PZKL01000045.1"/>
</dbReference>
<dbReference type="Pfam" id="PF00249">
    <property type="entry name" value="Myb_DNA-binding"/>
    <property type="match status" value="1"/>
</dbReference>
<sequence length="59" mass="6657">MHDEQSWMWTPEQDALMLSLIEKGLKPKKIALSFPTRTLSAVRQHIRKLLKGAGAKKAA</sequence>
<accession>A0A2T4MWJ6</accession>
<gene>
    <name evidence="2" type="ORF">DAA48_21070</name>
</gene>